<gene>
    <name evidence="2" type="ORF">CU635_10860</name>
    <name evidence="3" type="ORF">CVD25_10340</name>
</gene>
<evidence type="ECO:0000313" key="2">
    <source>
        <dbReference type="EMBL" id="PLR82968.1"/>
    </source>
</evidence>
<name>A0A2N5GM82_9BACI</name>
<dbReference type="InterPro" id="IPR012481">
    <property type="entry name" value="KNTase_C"/>
</dbReference>
<dbReference type="AlphaFoldDB" id="A0A2N5GM82"/>
<sequence length="253" mass="29332">MLPYPAYTSREEKIEMISSIKARLLSKYGEDILAIGVYGSIGQEKDGPYSDIEMHVITEDGIDIKGHEFIYGDFKIEIDTIQKNEMFKKAQQVGDSWPIKAGSFIHILTVYDPHHLFEEIKQLPFQVSSSAIKETMREFMIWEPYETIGKIRNNYQSKNFNYLPLAALDLAWQTAKLIGLANRQYYSTRARTFEESMKLKSKPSGYNELAQAIMAGRLDDKQHVYQLCENLWTGLNSWYDELGINYKVRELPF</sequence>
<evidence type="ECO:0000313" key="5">
    <source>
        <dbReference type="Proteomes" id="UP000235114"/>
    </source>
</evidence>
<dbReference type="GO" id="GO:0016779">
    <property type="term" value="F:nucleotidyltransferase activity"/>
    <property type="evidence" value="ECO:0007669"/>
    <property type="project" value="InterPro"/>
</dbReference>
<dbReference type="RefSeq" id="WP_101577383.1">
    <property type="nucleotide sequence ID" value="NZ_PGVA01000024.1"/>
</dbReference>
<proteinExistence type="predicted"/>
<dbReference type="InterPro" id="IPR043519">
    <property type="entry name" value="NT_sf"/>
</dbReference>
<dbReference type="SUPFAM" id="SSF81301">
    <property type="entry name" value="Nucleotidyltransferase"/>
    <property type="match status" value="1"/>
</dbReference>
<feature type="domain" description="Kanamycin nucleotidyltransferase C-terminal" evidence="1">
    <location>
        <begin position="116"/>
        <end position="244"/>
    </location>
</feature>
<dbReference type="Proteomes" id="UP000235114">
    <property type="component" value="Unassembled WGS sequence"/>
</dbReference>
<dbReference type="EMBL" id="PGVA01000024">
    <property type="protein sequence ID" value="PLR82968.1"/>
    <property type="molecule type" value="Genomic_DNA"/>
</dbReference>
<dbReference type="SUPFAM" id="SSF81593">
    <property type="entry name" value="Nucleotidyltransferase substrate binding subunit/domain"/>
    <property type="match status" value="1"/>
</dbReference>
<comment type="caution">
    <text evidence="2">The sequence shown here is derived from an EMBL/GenBank/DDBJ whole genome shotgun (WGS) entry which is preliminary data.</text>
</comment>
<keyword evidence="5" id="KW-1185">Reference proteome</keyword>
<dbReference type="OrthoDB" id="24442at2"/>
<dbReference type="Proteomes" id="UP000234951">
    <property type="component" value="Unassembled WGS sequence"/>
</dbReference>
<dbReference type="Gene3D" id="3.30.460.10">
    <property type="entry name" value="Beta Polymerase, domain 2"/>
    <property type="match status" value="1"/>
</dbReference>
<dbReference type="Pfam" id="PF07827">
    <property type="entry name" value="KNTase_C"/>
    <property type="match status" value="1"/>
</dbReference>
<evidence type="ECO:0000313" key="4">
    <source>
        <dbReference type="Proteomes" id="UP000234951"/>
    </source>
</evidence>
<protein>
    <submittedName>
        <fullName evidence="2">KNTase domain-containing protein</fullName>
    </submittedName>
</protein>
<dbReference type="GO" id="GO:0046677">
    <property type="term" value="P:response to antibiotic"/>
    <property type="evidence" value="ECO:0007669"/>
    <property type="project" value="InterPro"/>
</dbReference>
<dbReference type="EMBL" id="PGVD01000028">
    <property type="protein sequence ID" value="PLR97028.1"/>
    <property type="molecule type" value="Genomic_DNA"/>
</dbReference>
<accession>A0A2N5GM82</accession>
<organism evidence="2 4">
    <name type="scientific">Bacillus canaveralius</name>
    <dbReference type="NCBI Taxonomy" id="1403243"/>
    <lineage>
        <taxon>Bacteria</taxon>
        <taxon>Bacillati</taxon>
        <taxon>Bacillota</taxon>
        <taxon>Bacilli</taxon>
        <taxon>Bacillales</taxon>
        <taxon>Bacillaceae</taxon>
        <taxon>Bacillus</taxon>
    </lineage>
</organism>
<reference evidence="3 5" key="2">
    <citation type="submission" date="2017-12" db="EMBL/GenBank/DDBJ databases">
        <title>Comparative Functional Genomics of Dry Heat Resistant strains isolated from the Viking Spacecraft.</title>
        <authorList>
            <person name="Seuylemezian A."/>
            <person name="Cooper K."/>
            <person name="Vaishampayan P."/>
        </authorList>
    </citation>
    <scope>NUCLEOTIDE SEQUENCE [LARGE SCALE GENOMIC DNA]</scope>
    <source>
        <strain evidence="3 5">ATCC 29669</strain>
    </source>
</reference>
<evidence type="ECO:0000313" key="3">
    <source>
        <dbReference type="EMBL" id="PLR97028.1"/>
    </source>
</evidence>
<dbReference type="Gene3D" id="1.20.120.330">
    <property type="entry name" value="Nucleotidyltransferases domain 2"/>
    <property type="match status" value="1"/>
</dbReference>
<reference evidence="2 4" key="1">
    <citation type="submission" date="2017-11" db="EMBL/GenBank/DDBJ databases">
        <title>Comparitive Functional Genomics of Dry Heat Resistant strains isolated from the Viking Spacecraft.</title>
        <authorList>
            <person name="Seuylemezian A."/>
            <person name="Cooper K."/>
            <person name="Vaishampayan P."/>
        </authorList>
    </citation>
    <scope>NUCLEOTIDE SEQUENCE [LARGE SCALE GENOMIC DNA]</scope>
    <source>
        <strain evidence="2 4">M4.6</strain>
    </source>
</reference>
<evidence type="ECO:0000259" key="1">
    <source>
        <dbReference type="Pfam" id="PF07827"/>
    </source>
</evidence>